<dbReference type="OrthoDB" id="461556at2"/>
<organism evidence="2 3">
    <name type="scientific">Moorena producens PAL-8-15-08-1</name>
    <dbReference type="NCBI Taxonomy" id="1458985"/>
    <lineage>
        <taxon>Bacteria</taxon>
        <taxon>Bacillati</taxon>
        <taxon>Cyanobacteriota</taxon>
        <taxon>Cyanophyceae</taxon>
        <taxon>Coleofasciculales</taxon>
        <taxon>Coleofasciculaceae</taxon>
        <taxon>Moorena</taxon>
    </lineage>
</organism>
<reference evidence="3" key="1">
    <citation type="submission" date="2016-10" db="EMBL/GenBank/DDBJ databases">
        <title>Comparative genomics uncovers the prolific and rare metabolic potential of the cyanobacterial genus Moorea.</title>
        <authorList>
            <person name="Leao T."/>
            <person name="Castelao G."/>
            <person name="Korobeynikov A."/>
            <person name="Monroe E.A."/>
            <person name="Podell S."/>
            <person name="Glukhov E."/>
            <person name="Allen E."/>
            <person name="Gerwick W.H."/>
            <person name="Gerwick L."/>
        </authorList>
    </citation>
    <scope>NUCLEOTIDE SEQUENCE [LARGE SCALE GENOMIC DNA]</scope>
    <source>
        <strain evidence="3">PAL-8-15-08-1</strain>
    </source>
</reference>
<feature type="chain" id="PRO_5009438963" evidence="1">
    <location>
        <begin position="30"/>
        <end position="274"/>
    </location>
</feature>
<feature type="signal peptide" evidence="1">
    <location>
        <begin position="1"/>
        <end position="29"/>
    </location>
</feature>
<proteinExistence type="predicted"/>
<dbReference type="AlphaFoldDB" id="A0A1D8U488"/>
<evidence type="ECO:0000256" key="1">
    <source>
        <dbReference type="SAM" id="SignalP"/>
    </source>
</evidence>
<sequence length="274" mass="30208">MIKLNQHLISYLGSCALSALVLFPGLAKAQVQVSPLVIEEEAERGQAKGIINVTNRSNKAFRARVYATPFTYDENGFEALESSSNDLTPYLQFSPRELVVEPGVTRRIRMISRFPPSIDKGEYRAVIFTENLEHSQNNSRGVSMGIVPRVGVTVYVRHGDISPKLTVEEASFDHKNQQILLQVSNSGNASARPKVEWTLKQGSTTVTTGKQNEWTVIAGGERKISIGYPSHAKELTAGQYQLTGTLLWGEEENRQSVPFSINLTVPTSTTAQSN</sequence>
<dbReference type="Proteomes" id="UP000177870">
    <property type="component" value="Chromosome"/>
</dbReference>
<evidence type="ECO:0000313" key="3">
    <source>
        <dbReference type="Proteomes" id="UP000177870"/>
    </source>
</evidence>
<accession>A0A1D8U488</accession>
<keyword evidence="1" id="KW-0732">Signal</keyword>
<gene>
    <name evidence="2" type="ORF">BJP34_31740</name>
</gene>
<name>A0A1D8U488_9CYAN</name>
<evidence type="ECO:0000313" key="2">
    <source>
        <dbReference type="EMBL" id="AOX04633.1"/>
    </source>
</evidence>
<dbReference type="KEGG" id="mpro:BJP34_31740"/>
<dbReference type="EMBL" id="CP017599">
    <property type="protein sequence ID" value="AOX04633.1"/>
    <property type="molecule type" value="Genomic_DNA"/>
</dbReference>
<dbReference type="InterPro" id="IPR013783">
    <property type="entry name" value="Ig-like_fold"/>
</dbReference>
<protein>
    <submittedName>
        <fullName evidence="2">P pilus assembly protein, chaperone PapD</fullName>
    </submittedName>
</protein>
<dbReference type="STRING" id="1458985.BJP34_31740"/>
<dbReference type="Gene3D" id="2.60.40.10">
    <property type="entry name" value="Immunoglobulins"/>
    <property type="match status" value="1"/>
</dbReference>